<evidence type="ECO:0000313" key="2">
    <source>
        <dbReference type="EMBL" id="MEK7951268.1"/>
    </source>
</evidence>
<accession>A0ABU9AU62</accession>
<gene>
    <name evidence="2" type="ORF">WKV53_12195</name>
</gene>
<dbReference type="EMBL" id="JBBUKT010000004">
    <property type="protein sequence ID" value="MEK7951268.1"/>
    <property type="molecule type" value="Genomic_DNA"/>
</dbReference>
<proteinExistence type="predicted"/>
<organism evidence="2 3">
    <name type="scientific">Luteolibacter soli</name>
    <dbReference type="NCBI Taxonomy" id="3135280"/>
    <lineage>
        <taxon>Bacteria</taxon>
        <taxon>Pseudomonadati</taxon>
        <taxon>Verrucomicrobiota</taxon>
        <taxon>Verrucomicrobiia</taxon>
        <taxon>Verrucomicrobiales</taxon>
        <taxon>Verrucomicrobiaceae</taxon>
        <taxon>Luteolibacter</taxon>
    </lineage>
</organism>
<evidence type="ECO:0000256" key="1">
    <source>
        <dbReference type="SAM" id="MobiDB-lite"/>
    </source>
</evidence>
<name>A0ABU9AU62_9BACT</name>
<dbReference type="Proteomes" id="UP001371305">
    <property type="component" value="Unassembled WGS sequence"/>
</dbReference>
<reference evidence="2 3" key="1">
    <citation type="submission" date="2024-04" db="EMBL/GenBank/DDBJ databases">
        <title>Luteolibacter sp. isolated from soil.</title>
        <authorList>
            <person name="An J."/>
        </authorList>
    </citation>
    <scope>NUCLEOTIDE SEQUENCE [LARGE SCALE GENOMIC DNA]</scope>
    <source>
        <strain evidence="2 3">Y139</strain>
    </source>
</reference>
<comment type="caution">
    <text evidence="2">The sequence shown here is derived from an EMBL/GenBank/DDBJ whole genome shotgun (WGS) entry which is preliminary data.</text>
</comment>
<sequence>MKPAHLLGVGDNPRPQHDMKLTYLIAAASLVTFSACEKKETPAVKEKIDDALDRRPNEGIKDAAEDIKDSAKDVGHDVKDAAKDLKKDVKDATR</sequence>
<keyword evidence="3" id="KW-1185">Reference proteome</keyword>
<dbReference type="Gene3D" id="1.20.120.20">
    <property type="entry name" value="Apolipoprotein"/>
    <property type="match status" value="1"/>
</dbReference>
<feature type="region of interest" description="Disordered" evidence="1">
    <location>
        <begin position="42"/>
        <end position="94"/>
    </location>
</feature>
<evidence type="ECO:0000313" key="3">
    <source>
        <dbReference type="Proteomes" id="UP001371305"/>
    </source>
</evidence>
<protein>
    <submittedName>
        <fullName evidence="2">YtxH domain-containing protein</fullName>
    </submittedName>
</protein>